<feature type="transmembrane region" description="Helical" evidence="2">
    <location>
        <begin position="420"/>
        <end position="439"/>
    </location>
</feature>
<dbReference type="AlphaFoldDB" id="A0A402D304"/>
<feature type="transmembrane region" description="Helical" evidence="2">
    <location>
        <begin position="302"/>
        <end position="330"/>
    </location>
</feature>
<keyword evidence="4" id="KW-1185">Reference proteome</keyword>
<feature type="transmembrane region" description="Helical" evidence="2">
    <location>
        <begin position="645"/>
        <end position="666"/>
    </location>
</feature>
<feature type="transmembrane region" description="Helical" evidence="2">
    <location>
        <begin position="603"/>
        <end position="625"/>
    </location>
</feature>
<dbReference type="RefSeq" id="WP_125206242.1">
    <property type="nucleotide sequence ID" value="NZ_AP025739.1"/>
</dbReference>
<proteinExistence type="predicted"/>
<evidence type="ECO:0000313" key="4">
    <source>
        <dbReference type="Proteomes" id="UP000287394"/>
    </source>
</evidence>
<feature type="region of interest" description="Disordered" evidence="1">
    <location>
        <begin position="1"/>
        <end position="21"/>
    </location>
</feature>
<evidence type="ECO:0000256" key="1">
    <source>
        <dbReference type="SAM" id="MobiDB-lite"/>
    </source>
</evidence>
<feature type="compositionally biased region" description="Basic and acidic residues" evidence="1">
    <location>
        <begin position="1"/>
        <end position="12"/>
    </location>
</feature>
<dbReference type="KEGG" id="ccot:CCAX7_004460"/>
<dbReference type="InterPro" id="IPR046712">
    <property type="entry name" value="DUF6785"/>
</dbReference>
<name>A0A402D304_9BACT</name>
<dbReference type="Pfam" id="PF20581">
    <property type="entry name" value="DUF6785"/>
    <property type="match status" value="1"/>
</dbReference>
<accession>A0A402D304</accession>
<gene>
    <name evidence="3" type="ORF">CCAX7_004460</name>
</gene>
<dbReference type="InterPro" id="IPR046711">
    <property type="entry name" value="DUF6784"/>
</dbReference>
<dbReference type="EMBL" id="AP025739">
    <property type="protein sequence ID" value="BDI28395.1"/>
    <property type="molecule type" value="Genomic_DNA"/>
</dbReference>
<dbReference type="Pfam" id="PF20580">
    <property type="entry name" value="DUF6784"/>
    <property type="match status" value="1"/>
</dbReference>
<feature type="transmembrane region" description="Helical" evidence="2">
    <location>
        <begin position="104"/>
        <end position="126"/>
    </location>
</feature>
<keyword evidence="2" id="KW-0472">Membrane</keyword>
<feature type="transmembrane region" description="Helical" evidence="2">
    <location>
        <begin position="34"/>
        <end position="55"/>
    </location>
</feature>
<protein>
    <submittedName>
        <fullName evidence="3">Uncharacterized protein</fullName>
    </submittedName>
</protein>
<keyword evidence="2" id="KW-1133">Transmembrane helix</keyword>
<keyword evidence="2" id="KW-0812">Transmembrane</keyword>
<organism evidence="3 4">
    <name type="scientific">Capsulimonas corticalis</name>
    <dbReference type="NCBI Taxonomy" id="2219043"/>
    <lineage>
        <taxon>Bacteria</taxon>
        <taxon>Bacillati</taxon>
        <taxon>Armatimonadota</taxon>
        <taxon>Armatimonadia</taxon>
        <taxon>Capsulimonadales</taxon>
        <taxon>Capsulimonadaceae</taxon>
        <taxon>Capsulimonas</taxon>
    </lineage>
</organism>
<feature type="transmembrane region" description="Helical" evidence="2">
    <location>
        <begin position="572"/>
        <end position="591"/>
    </location>
</feature>
<evidence type="ECO:0000256" key="2">
    <source>
        <dbReference type="SAM" id="Phobius"/>
    </source>
</evidence>
<feature type="transmembrane region" description="Helical" evidence="2">
    <location>
        <begin position="395"/>
        <end position="414"/>
    </location>
</feature>
<dbReference type="OrthoDB" id="5428060at2"/>
<feature type="transmembrane region" description="Helical" evidence="2">
    <location>
        <begin position="516"/>
        <end position="542"/>
    </location>
</feature>
<feature type="transmembrane region" description="Helical" evidence="2">
    <location>
        <begin position="350"/>
        <end position="374"/>
    </location>
</feature>
<sequence>MSNFHDMNKNEAEAPGEGAPAVAADSGSQGYRSVTLRAVLIGLALLPVNAFWLILMERVRYSAHPTTVSLFFNTVFILVFLVGINSAVARFLGKKWALRQGELLLIYAMVNIGSCMASHDFIQVLIPSLSWPFSQATAANNYQLLLWPHLPRWAMMADSGAAKGFWEGNDSLYTPQHLHAWLLPMVVWTTFVVVLLFVMQCVNVLIRKQWADNERLGFPLTKIPLELTDAQPGGRGQSGVPLIRQKLFLLGFAIAAAMDGTNSLNYYFPAIPALGPGAGQSYWDLAQYFTQQPWKAMGWTPLAFYPFLIGLGMLMPLDFLFSVWFFYIFWKMQSVLVVANAWDSDSRMPYANYQAFGAYMLFCVSTLWVSRRYFVQVARRALGRPSDLDDSDEPMRYRTAFLGIGLGLAALIGFAVTLGLAWWLAILFFVIYLALALAITRMRAELGTPVHDLHFTGPDWTLTDLLGPRAIGAQGLGVFSLFYWFNRAYRSHPMPFQLEAFSMADQTSARRETRRWFWVLLLAGGVGMICAFWAMLHCYYYYGGTAKIYGTFGPEAWDRYSTWLRAPAAPNLRVSGAMIVGFLFAGFLQFMRIRFWWWPFHPLAYAVTGSWEMNLMWFPLFLAWLCKSLLIRFGTVRAYQASLPFFYGLILGQFIPGAILNIWGIITRIPVYQFWQ</sequence>
<reference evidence="3 4" key="1">
    <citation type="journal article" date="2019" name="Int. J. Syst. Evol. Microbiol.">
        <title>Capsulimonas corticalis gen. nov., sp. nov., an aerobic capsulated bacterium, of a novel bacterial order, Capsulimonadales ord. nov., of the class Armatimonadia of the phylum Armatimonadetes.</title>
        <authorList>
            <person name="Li J."/>
            <person name="Kudo C."/>
            <person name="Tonouchi A."/>
        </authorList>
    </citation>
    <scope>NUCLEOTIDE SEQUENCE [LARGE SCALE GENOMIC DNA]</scope>
    <source>
        <strain evidence="3 4">AX-7</strain>
    </source>
</reference>
<evidence type="ECO:0000313" key="3">
    <source>
        <dbReference type="EMBL" id="BDI28395.1"/>
    </source>
</evidence>
<feature type="transmembrane region" description="Helical" evidence="2">
    <location>
        <begin position="70"/>
        <end position="92"/>
    </location>
</feature>
<feature type="transmembrane region" description="Helical" evidence="2">
    <location>
        <begin position="181"/>
        <end position="206"/>
    </location>
</feature>
<dbReference type="Proteomes" id="UP000287394">
    <property type="component" value="Chromosome"/>
</dbReference>